<keyword evidence="2" id="KW-1185">Reference proteome</keyword>
<protein>
    <submittedName>
        <fullName evidence="1">Uncharacterized protein</fullName>
    </submittedName>
</protein>
<dbReference type="EMBL" id="JACAZH010000012">
    <property type="protein sequence ID" value="KAF7353356.1"/>
    <property type="molecule type" value="Genomic_DNA"/>
</dbReference>
<evidence type="ECO:0000313" key="2">
    <source>
        <dbReference type="Proteomes" id="UP000623467"/>
    </source>
</evidence>
<accession>A0A8H6Y709</accession>
<dbReference type="OrthoDB" id="3185196at2759"/>
<evidence type="ECO:0000313" key="1">
    <source>
        <dbReference type="EMBL" id="KAF7353356.1"/>
    </source>
</evidence>
<dbReference type="AlphaFoldDB" id="A0A8H6Y709"/>
<comment type="caution">
    <text evidence="1">The sequence shown here is derived from an EMBL/GenBank/DDBJ whole genome shotgun (WGS) entry which is preliminary data.</text>
</comment>
<proteinExistence type="predicted"/>
<gene>
    <name evidence="1" type="ORF">MSAN_01524000</name>
</gene>
<dbReference type="Proteomes" id="UP000623467">
    <property type="component" value="Unassembled WGS sequence"/>
</dbReference>
<organism evidence="1 2">
    <name type="scientific">Mycena sanguinolenta</name>
    <dbReference type="NCBI Taxonomy" id="230812"/>
    <lineage>
        <taxon>Eukaryota</taxon>
        <taxon>Fungi</taxon>
        <taxon>Dikarya</taxon>
        <taxon>Basidiomycota</taxon>
        <taxon>Agaricomycotina</taxon>
        <taxon>Agaricomycetes</taxon>
        <taxon>Agaricomycetidae</taxon>
        <taxon>Agaricales</taxon>
        <taxon>Marasmiineae</taxon>
        <taxon>Mycenaceae</taxon>
        <taxon>Mycena</taxon>
    </lineage>
</organism>
<reference evidence="1" key="1">
    <citation type="submission" date="2020-05" db="EMBL/GenBank/DDBJ databases">
        <title>Mycena genomes resolve the evolution of fungal bioluminescence.</title>
        <authorList>
            <person name="Tsai I.J."/>
        </authorList>
    </citation>
    <scope>NUCLEOTIDE SEQUENCE</scope>
    <source>
        <strain evidence="1">160909Yilan</strain>
    </source>
</reference>
<name>A0A8H6Y709_9AGAR</name>
<sequence>MLIRDISDIRLYKLAQSYPLPILLCPHRTSLAGNKPAPNPPPHSCSLPLMSTAEEIIAPGDFVAVSHGAYGRREGLVVGSHIDYAVRHIPLHFSFRFAYAANALTHPRVARSSKCNWTLARRTMHGTPTVTRVRRTISYPRPSLNKARTIERRVYW</sequence>